<evidence type="ECO:0000256" key="2">
    <source>
        <dbReference type="SAM" id="SignalP"/>
    </source>
</evidence>
<reference evidence="3 4" key="1">
    <citation type="journal article" date="2019" name="Nat. Ecol. Evol.">
        <title>Megaphylogeny resolves global patterns of mushroom evolution.</title>
        <authorList>
            <person name="Varga T."/>
            <person name="Krizsan K."/>
            <person name="Foldi C."/>
            <person name="Dima B."/>
            <person name="Sanchez-Garcia M."/>
            <person name="Sanchez-Ramirez S."/>
            <person name="Szollosi G.J."/>
            <person name="Szarkandi J.G."/>
            <person name="Papp V."/>
            <person name="Albert L."/>
            <person name="Andreopoulos W."/>
            <person name="Angelini C."/>
            <person name="Antonin V."/>
            <person name="Barry K.W."/>
            <person name="Bougher N.L."/>
            <person name="Buchanan P."/>
            <person name="Buyck B."/>
            <person name="Bense V."/>
            <person name="Catcheside P."/>
            <person name="Chovatia M."/>
            <person name="Cooper J."/>
            <person name="Damon W."/>
            <person name="Desjardin D."/>
            <person name="Finy P."/>
            <person name="Geml J."/>
            <person name="Haridas S."/>
            <person name="Hughes K."/>
            <person name="Justo A."/>
            <person name="Karasinski D."/>
            <person name="Kautmanova I."/>
            <person name="Kiss B."/>
            <person name="Kocsube S."/>
            <person name="Kotiranta H."/>
            <person name="LaButti K.M."/>
            <person name="Lechner B.E."/>
            <person name="Liimatainen K."/>
            <person name="Lipzen A."/>
            <person name="Lukacs Z."/>
            <person name="Mihaltcheva S."/>
            <person name="Morgado L.N."/>
            <person name="Niskanen T."/>
            <person name="Noordeloos M.E."/>
            <person name="Ohm R.A."/>
            <person name="Ortiz-Santana B."/>
            <person name="Ovrebo C."/>
            <person name="Racz N."/>
            <person name="Riley R."/>
            <person name="Savchenko A."/>
            <person name="Shiryaev A."/>
            <person name="Soop K."/>
            <person name="Spirin V."/>
            <person name="Szebenyi C."/>
            <person name="Tomsovsky M."/>
            <person name="Tulloss R.E."/>
            <person name="Uehling J."/>
            <person name="Grigoriev I.V."/>
            <person name="Vagvolgyi C."/>
            <person name="Papp T."/>
            <person name="Martin F.M."/>
            <person name="Miettinen O."/>
            <person name="Hibbett D.S."/>
            <person name="Nagy L.G."/>
        </authorList>
    </citation>
    <scope>NUCLEOTIDE SEQUENCE [LARGE SCALE GENOMIC DNA]</scope>
    <source>
        <strain evidence="3 4">FP101781</strain>
    </source>
</reference>
<feature type="region of interest" description="Disordered" evidence="1">
    <location>
        <begin position="255"/>
        <end position="299"/>
    </location>
</feature>
<feature type="region of interest" description="Disordered" evidence="1">
    <location>
        <begin position="316"/>
        <end position="350"/>
    </location>
</feature>
<keyword evidence="2" id="KW-0732">Signal</keyword>
<accession>A0A4Y7TTW4</accession>
<feature type="chain" id="PRO_5021464497" evidence="2">
    <location>
        <begin position="19"/>
        <end position="620"/>
    </location>
</feature>
<comment type="caution">
    <text evidence="3">The sequence shown here is derived from an EMBL/GenBank/DDBJ whole genome shotgun (WGS) entry which is preliminary data.</text>
</comment>
<feature type="region of interest" description="Disordered" evidence="1">
    <location>
        <begin position="155"/>
        <end position="183"/>
    </location>
</feature>
<feature type="compositionally biased region" description="Basic and acidic residues" evidence="1">
    <location>
        <begin position="226"/>
        <end position="236"/>
    </location>
</feature>
<dbReference type="EMBL" id="QPFP01000004">
    <property type="protein sequence ID" value="TEB37620.1"/>
    <property type="molecule type" value="Genomic_DNA"/>
</dbReference>
<feature type="region of interest" description="Disordered" evidence="1">
    <location>
        <begin position="210"/>
        <end position="243"/>
    </location>
</feature>
<dbReference type="AlphaFoldDB" id="A0A4Y7TTW4"/>
<feature type="compositionally biased region" description="Polar residues" evidence="1">
    <location>
        <begin position="213"/>
        <end position="225"/>
    </location>
</feature>
<evidence type="ECO:0000313" key="4">
    <source>
        <dbReference type="Proteomes" id="UP000298030"/>
    </source>
</evidence>
<name>A0A4Y7TTW4_COPMI</name>
<proteinExistence type="predicted"/>
<protein>
    <submittedName>
        <fullName evidence="3">Uncharacterized protein</fullName>
    </submittedName>
</protein>
<dbReference type="Proteomes" id="UP000298030">
    <property type="component" value="Unassembled WGS sequence"/>
</dbReference>
<feature type="signal peptide" evidence="2">
    <location>
        <begin position="1"/>
        <end position="18"/>
    </location>
</feature>
<feature type="region of interest" description="Disordered" evidence="1">
    <location>
        <begin position="431"/>
        <end position="463"/>
    </location>
</feature>
<feature type="compositionally biased region" description="Low complexity" evidence="1">
    <location>
        <begin position="263"/>
        <end position="276"/>
    </location>
</feature>
<sequence>MGVVCFARSLLFFSLASTRNNISFIRRPYRWHRDGSWITIRTNMPYNWNGGEEVQYSFPFSHQLIHCSSRMYPFSKSKSTPKAAAFLPTPPTTANPTPAAYRESKPLPPTPPYRSRPFPTEERLASPLDDPTAIGFQDIEIPSTRTPATPKIVLTHASDDSDPLSSQTLLSARPATRASENTHSIRVGASSSVAKTLAGKGVYSALLSDSRKSASPVTLRAGSTDSKGKARKESPKHTIPTNTIYTHERRESAISLRDTNHQRSAPRAPSVSRAAAIQPSHPSGPSALGLSHIKSPSLRRTVRRSLQIRGSTDLVNEEVQREKQRLSFSPPTKEERERGRTEGKIDPLNEHYVPSYDTKKGPIPALAVQLQTPKSLKRLELEPDADDRIVRAPMVPQRSRSQSRVRAEGEGGLVNAEHWAVESRDIDPEHLLQGQDGREPVGAPGNVRAPESDDPGASRRACRDVKGCVPSRKTAHVKDRTEPCRGRDSSIKAIQMSCPSGTGSWIDELTMRGLLRLVEQMLDEKQKVRVAANPRYRPLKLVAEMHPKCGGGRHVHRAAGVLATDTTVGQAARGVLLVPSGEAEAKKGDPGRVAAQVPALAPGARAWEGSQGEALDVIRS</sequence>
<gene>
    <name evidence="3" type="ORF">FA13DRAFT_1810107</name>
</gene>
<evidence type="ECO:0000256" key="1">
    <source>
        <dbReference type="SAM" id="MobiDB-lite"/>
    </source>
</evidence>
<organism evidence="3 4">
    <name type="scientific">Coprinellus micaceus</name>
    <name type="common">Glistening ink-cap mushroom</name>
    <name type="synonym">Coprinus micaceus</name>
    <dbReference type="NCBI Taxonomy" id="71717"/>
    <lineage>
        <taxon>Eukaryota</taxon>
        <taxon>Fungi</taxon>
        <taxon>Dikarya</taxon>
        <taxon>Basidiomycota</taxon>
        <taxon>Agaricomycotina</taxon>
        <taxon>Agaricomycetes</taxon>
        <taxon>Agaricomycetidae</taxon>
        <taxon>Agaricales</taxon>
        <taxon>Agaricineae</taxon>
        <taxon>Psathyrellaceae</taxon>
        <taxon>Coprinellus</taxon>
    </lineage>
</organism>
<feature type="compositionally biased region" description="Basic and acidic residues" evidence="1">
    <location>
        <begin position="332"/>
        <end position="349"/>
    </location>
</feature>
<feature type="region of interest" description="Disordered" evidence="1">
    <location>
        <begin position="84"/>
        <end position="130"/>
    </location>
</feature>
<keyword evidence="4" id="KW-1185">Reference proteome</keyword>
<evidence type="ECO:0000313" key="3">
    <source>
        <dbReference type="EMBL" id="TEB37620.1"/>
    </source>
</evidence>